<dbReference type="InterPro" id="IPR050639">
    <property type="entry name" value="SSR_resolvase"/>
</dbReference>
<dbReference type="Gene3D" id="3.40.50.1390">
    <property type="entry name" value="Resolvase, N-terminal catalytic domain"/>
    <property type="match status" value="1"/>
</dbReference>
<evidence type="ECO:0000313" key="8">
    <source>
        <dbReference type="EMBL" id="BAE46325.1"/>
    </source>
</evidence>
<dbReference type="PROSITE" id="PS51736">
    <property type="entry name" value="RECOMBINASES_3"/>
    <property type="match status" value="1"/>
</dbReference>
<keyword evidence="8" id="KW-0614">Plasmid</keyword>
<dbReference type="RefSeq" id="WP_011331229.1">
    <property type="nucleotide sequence ID" value="NC_007486.1"/>
</dbReference>
<dbReference type="PANTHER" id="PTHR30461:SF2">
    <property type="entry name" value="SERINE RECOMBINASE PINE-RELATED"/>
    <property type="match status" value="1"/>
</dbReference>
<dbReference type="GO" id="GO:0003677">
    <property type="term" value="F:DNA binding"/>
    <property type="evidence" value="ECO:0007669"/>
    <property type="project" value="UniProtKB-KW"/>
</dbReference>
<evidence type="ECO:0000256" key="5">
    <source>
        <dbReference type="PIRSR" id="PIRSR606118-50"/>
    </source>
</evidence>
<dbReference type="Gene3D" id="1.10.10.60">
    <property type="entry name" value="Homeodomain-like"/>
    <property type="match status" value="1"/>
</dbReference>
<proteinExistence type="inferred from homology"/>
<dbReference type="PANTHER" id="PTHR30461">
    <property type="entry name" value="DNA-INVERTASE FROM LAMBDOID PROPHAGE"/>
    <property type="match status" value="1"/>
</dbReference>
<dbReference type="Pfam" id="PF02796">
    <property type="entry name" value="HTH_7"/>
    <property type="match status" value="1"/>
</dbReference>
<evidence type="ECO:0000256" key="3">
    <source>
        <dbReference type="ARBA" id="ARBA00023125"/>
    </source>
</evidence>
<dbReference type="Proteomes" id="UP000002204">
    <property type="component" value="Plasmid pREC1"/>
</dbReference>
<gene>
    <name evidence="8" type="ordered locus">RER_pREC1-00840</name>
</gene>
<name>Q3L8Y8_RHOE4</name>
<dbReference type="FunFam" id="3.40.50.1390:FF:000001">
    <property type="entry name" value="DNA recombinase"/>
    <property type="match status" value="1"/>
</dbReference>
<dbReference type="InterPro" id="IPR006118">
    <property type="entry name" value="Recombinase_CS"/>
</dbReference>
<dbReference type="CDD" id="cd03768">
    <property type="entry name" value="SR_ResInv"/>
    <property type="match status" value="1"/>
</dbReference>
<accession>Q3L8Y8</accession>
<feature type="domain" description="Resolvase/invertase-type recombinase catalytic" evidence="7">
    <location>
        <begin position="3"/>
        <end position="136"/>
    </location>
</feature>
<dbReference type="PROSITE" id="PS00398">
    <property type="entry name" value="RECOMBINASES_2"/>
    <property type="match status" value="1"/>
</dbReference>
<protein>
    <submittedName>
        <fullName evidence="8">Putative site-specific recombinase</fullName>
    </submittedName>
</protein>
<dbReference type="InterPro" id="IPR006120">
    <property type="entry name" value="Resolvase_HTH_dom"/>
</dbReference>
<evidence type="ECO:0000256" key="1">
    <source>
        <dbReference type="ARBA" id="ARBA00009913"/>
    </source>
</evidence>
<reference evidence="8 9" key="2">
    <citation type="journal article" date="2006" name="Environ. Microbiol.">
        <title>Sequence analysis of three plasmids harboured in Rhodococcus erythropolis strain PR4.</title>
        <authorList>
            <person name="Sekine M."/>
            <person name="Tanikawa S."/>
            <person name="Omata S."/>
            <person name="Saito M."/>
            <person name="Fujisawa T."/>
            <person name="Tsukatani N."/>
            <person name="Tajima T."/>
            <person name="Sekigawa T."/>
            <person name="Kosugi H."/>
            <person name="Matsuo Y."/>
            <person name="Nishiko R."/>
            <person name="Imamura K."/>
            <person name="Ito M."/>
            <person name="Narita H."/>
            <person name="Tago S."/>
            <person name="Fujita N."/>
            <person name="Harayama S."/>
        </authorList>
    </citation>
    <scope>NUCLEOTIDE SEQUENCE [LARGE SCALE GENOMIC DNA]</scope>
    <source>
        <strain evidence="9">PR4 / NBRC 100887</strain>
        <plasmid evidence="8 9">pREC1</plasmid>
    </source>
</reference>
<dbReference type="InterPro" id="IPR036162">
    <property type="entry name" value="Resolvase-like_N_sf"/>
</dbReference>
<dbReference type="GO" id="GO:0000150">
    <property type="term" value="F:DNA strand exchange activity"/>
    <property type="evidence" value="ECO:0007669"/>
    <property type="project" value="InterPro"/>
</dbReference>
<sequence>MSDFLGYARVSTTDQNPELQLDALNAAGCFRVWTDKASGAKTDRPQLAAVMDALRPGDTLIVWRIDRLGRSLSHLIDTVESLEKRGVAFRSLNDPIDTTTSSGKLIFQIFGALSEFERNLVRERTMAGLTAARDRGRIGGRPSSLTAAKKRQANKMRGDGVSMREIAEVLGVARSTLYRNL</sequence>
<feature type="active site" description="O-(5'-phospho-DNA)-serine intermediate" evidence="5 6">
    <location>
        <position position="11"/>
    </location>
</feature>
<keyword evidence="2" id="KW-0229">DNA integration</keyword>
<organism evidence="8 9">
    <name type="scientific">Rhodococcus erythropolis (strain PR4 / NBRC 100887)</name>
    <dbReference type="NCBI Taxonomy" id="234621"/>
    <lineage>
        <taxon>Bacteria</taxon>
        <taxon>Bacillati</taxon>
        <taxon>Actinomycetota</taxon>
        <taxon>Actinomycetes</taxon>
        <taxon>Mycobacteriales</taxon>
        <taxon>Nocardiaceae</taxon>
        <taxon>Rhodococcus</taxon>
        <taxon>Rhodococcus erythropolis group</taxon>
    </lineage>
</organism>
<evidence type="ECO:0000259" key="7">
    <source>
        <dbReference type="PROSITE" id="PS51736"/>
    </source>
</evidence>
<dbReference type="SUPFAM" id="SSF53041">
    <property type="entry name" value="Resolvase-like"/>
    <property type="match status" value="1"/>
</dbReference>
<dbReference type="eggNOG" id="COG1961">
    <property type="taxonomic scope" value="Bacteria"/>
</dbReference>
<dbReference type="PROSITE" id="PS00397">
    <property type="entry name" value="RECOMBINASES_1"/>
    <property type="match status" value="1"/>
</dbReference>
<dbReference type="InterPro" id="IPR009057">
    <property type="entry name" value="Homeodomain-like_sf"/>
</dbReference>
<dbReference type="SMART" id="SM00857">
    <property type="entry name" value="Resolvase"/>
    <property type="match status" value="1"/>
</dbReference>
<evidence type="ECO:0000256" key="4">
    <source>
        <dbReference type="ARBA" id="ARBA00023172"/>
    </source>
</evidence>
<dbReference type="PATRIC" id="fig|234621.6.peg.95"/>
<dbReference type="KEGG" id="rer:RER_pREC1-00840"/>
<evidence type="ECO:0000313" key="9">
    <source>
        <dbReference type="Proteomes" id="UP000002204"/>
    </source>
</evidence>
<evidence type="ECO:0000256" key="6">
    <source>
        <dbReference type="PROSITE-ProRule" id="PRU10137"/>
    </source>
</evidence>
<reference evidence="9" key="1">
    <citation type="submission" date="2005-03" db="EMBL/GenBank/DDBJ databases">
        <title>Comparison of the complete genome sequences of Rhodococcus erythropolis PR4 and Rhodococcus opacus B4.</title>
        <authorList>
            <person name="Takarada H."/>
            <person name="Sekine M."/>
            <person name="Hosoyama A."/>
            <person name="Yamada R."/>
            <person name="Fujisawa T."/>
            <person name="Omata S."/>
            <person name="Shimizu A."/>
            <person name="Tsukatani N."/>
            <person name="Tanikawa S."/>
            <person name="Fujita N."/>
            <person name="Harayama S."/>
        </authorList>
    </citation>
    <scope>NUCLEOTIDE SEQUENCE [LARGE SCALE GENOMIC DNA]</scope>
    <source>
        <strain evidence="9">PR4 / NBRC 100887</strain>
        <plasmid evidence="9">pREC1</plasmid>
    </source>
</reference>
<dbReference type="GO" id="GO:0015074">
    <property type="term" value="P:DNA integration"/>
    <property type="evidence" value="ECO:0007669"/>
    <property type="project" value="UniProtKB-KW"/>
</dbReference>
<keyword evidence="4" id="KW-0233">DNA recombination</keyword>
<dbReference type="EMBL" id="AP008932">
    <property type="protein sequence ID" value="BAE46325.1"/>
    <property type="molecule type" value="Genomic_DNA"/>
</dbReference>
<evidence type="ECO:0000256" key="2">
    <source>
        <dbReference type="ARBA" id="ARBA00022908"/>
    </source>
</evidence>
<dbReference type="AlphaFoldDB" id="Q3L8Y8"/>
<dbReference type="HOGENOM" id="CLU_010686_8_0_11"/>
<keyword evidence="3" id="KW-0238">DNA-binding</keyword>
<dbReference type="Pfam" id="PF00239">
    <property type="entry name" value="Resolvase"/>
    <property type="match status" value="1"/>
</dbReference>
<comment type="similarity">
    <text evidence="1">Belongs to the site-specific recombinase resolvase family.</text>
</comment>
<geneLocation type="plasmid" evidence="8 9">
    <name>pREC1</name>
</geneLocation>
<dbReference type="CDD" id="cd00569">
    <property type="entry name" value="HTH_Hin_like"/>
    <property type="match status" value="1"/>
</dbReference>
<dbReference type="InterPro" id="IPR006119">
    <property type="entry name" value="Resolv_N"/>
</dbReference>
<dbReference type="SUPFAM" id="SSF46689">
    <property type="entry name" value="Homeodomain-like"/>
    <property type="match status" value="1"/>
</dbReference>